<keyword evidence="1" id="KW-0479">Metal-binding</keyword>
<dbReference type="InterPro" id="IPR044861">
    <property type="entry name" value="IPNS-like_FE2OG_OXY"/>
</dbReference>
<evidence type="ECO:0000259" key="3">
    <source>
        <dbReference type="PROSITE" id="PS51471"/>
    </source>
</evidence>
<comment type="caution">
    <text evidence="4">The sequence shown here is derived from an EMBL/GenBank/DDBJ whole genome shotgun (WGS) entry which is preliminary data.</text>
</comment>
<dbReference type="GO" id="GO:0016491">
    <property type="term" value="F:oxidoreductase activity"/>
    <property type="evidence" value="ECO:0007669"/>
    <property type="project" value="UniProtKB-KW"/>
</dbReference>
<dbReference type="InterPro" id="IPR005123">
    <property type="entry name" value="Oxoglu/Fe-dep_dioxygenase_dom"/>
</dbReference>
<reference evidence="4 5" key="1">
    <citation type="submission" date="2017-11" db="EMBL/GenBank/DDBJ databases">
        <title>De-novo sequencing of pomegranate (Punica granatum L.) genome.</title>
        <authorList>
            <person name="Akparov Z."/>
            <person name="Amiraslanov A."/>
            <person name="Hajiyeva S."/>
            <person name="Abbasov M."/>
            <person name="Kaur K."/>
            <person name="Hamwieh A."/>
            <person name="Solovyev V."/>
            <person name="Salamov A."/>
            <person name="Braich B."/>
            <person name="Kosarev P."/>
            <person name="Mahmoud A."/>
            <person name="Hajiyev E."/>
            <person name="Babayeva S."/>
            <person name="Izzatullayeva V."/>
            <person name="Mammadov A."/>
            <person name="Mammadov A."/>
            <person name="Sharifova S."/>
            <person name="Ojaghi J."/>
            <person name="Eynullazada K."/>
            <person name="Bayramov B."/>
            <person name="Abdulazimova A."/>
            <person name="Shahmuradov I."/>
        </authorList>
    </citation>
    <scope>NUCLEOTIDE SEQUENCE [LARGE SCALE GENOMIC DNA]</scope>
    <source>
        <strain evidence="5">cv. AG2017</strain>
        <tissue evidence="4">Leaf</tissue>
    </source>
</reference>
<keyword evidence="5" id="KW-1185">Reference proteome</keyword>
<gene>
    <name evidence="4" type="ORF">CRG98_045439</name>
</gene>
<feature type="region of interest" description="Disordered" evidence="2">
    <location>
        <begin position="1"/>
        <end position="43"/>
    </location>
</feature>
<dbReference type="STRING" id="22663.A0A2I0HRR1"/>
<evidence type="ECO:0000256" key="1">
    <source>
        <dbReference type="RuleBase" id="RU003682"/>
    </source>
</evidence>
<keyword evidence="1" id="KW-0408">Iron</keyword>
<feature type="compositionally biased region" description="Polar residues" evidence="2">
    <location>
        <begin position="1"/>
        <end position="31"/>
    </location>
</feature>
<dbReference type="PROSITE" id="PS51471">
    <property type="entry name" value="FE2OG_OXY"/>
    <property type="match status" value="1"/>
</dbReference>
<evidence type="ECO:0000313" key="5">
    <source>
        <dbReference type="Proteomes" id="UP000233551"/>
    </source>
</evidence>
<organism evidence="4 5">
    <name type="scientific">Punica granatum</name>
    <name type="common">Pomegranate</name>
    <dbReference type="NCBI Taxonomy" id="22663"/>
    <lineage>
        <taxon>Eukaryota</taxon>
        <taxon>Viridiplantae</taxon>
        <taxon>Streptophyta</taxon>
        <taxon>Embryophyta</taxon>
        <taxon>Tracheophyta</taxon>
        <taxon>Spermatophyta</taxon>
        <taxon>Magnoliopsida</taxon>
        <taxon>eudicotyledons</taxon>
        <taxon>Gunneridae</taxon>
        <taxon>Pentapetalae</taxon>
        <taxon>rosids</taxon>
        <taxon>malvids</taxon>
        <taxon>Myrtales</taxon>
        <taxon>Lythraceae</taxon>
        <taxon>Punica</taxon>
    </lineage>
</organism>
<sequence length="265" mass="29263">MESNGPSNGLDHFNSSSPSLPSIHNQTSLPTEFTWPNKDLPETQHPKELAEPIVDLEGFLDGDAVATARAVNLVRLACSSHGFFQVTNHGVDKGLIRAAYDEMEAAFKLPVGKKMSIGRKVGGFCGYSALTLGTGSHTDPTSITILHQDEVGGLQVFSCGSWRSVRPRPNALVINIGDTLTALSNGRYKSCLHRAVVNRLLARRSLMFFVCPREDKVVQPPPELGIEHSRKYPDFTRFESVDFRPESLQSQWLHTRLFLPLAILL</sequence>
<dbReference type="InterPro" id="IPR050231">
    <property type="entry name" value="Iron_ascorbate_oxido_reductase"/>
</dbReference>
<comment type="similarity">
    <text evidence="1">Belongs to the iron/ascorbate-dependent oxidoreductase family.</text>
</comment>
<dbReference type="InterPro" id="IPR027443">
    <property type="entry name" value="IPNS-like_sf"/>
</dbReference>
<evidence type="ECO:0000313" key="4">
    <source>
        <dbReference type="EMBL" id="PKI34160.1"/>
    </source>
</evidence>
<protein>
    <recommendedName>
        <fullName evidence="3">Fe2OG dioxygenase domain-containing protein</fullName>
    </recommendedName>
</protein>
<dbReference type="PANTHER" id="PTHR47990">
    <property type="entry name" value="2-OXOGLUTARATE (2OG) AND FE(II)-DEPENDENT OXYGENASE SUPERFAMILY PROTEIN-RELATED"/>
    <property type="match status" value="1"/>
</dbReference>
<dbReference type="GO" id="GO:0046872">
    <property type="term" value="F:metal ion binding"/>
    <property type="evidence" value="ECO:0007669"/>
    <property type="project" value="UniProtKB-KW"/>
</dbReference>
<dbReference type="EMBL" id="PGOL01006119">
    <property type="protein sequence ID" value="PKI34160.1"/>
    <property type="molecule type" value="Genomic_DNA"/>
</dbReference>
<keyword evidence="1" id="KW-0560">Oxidoreductase</keyword>
<dbReference type="Gene3D" id="2.60.120.330">
    <property type="entry name" value="B-lactam Antibiotic, Isopenicillin N Synthase, Chain"/>
    <property type="match status" value="2"/>
</dbReference>
<evidence type="ECO:0000256" key="2">
    <source>
        <dbReference type="SAM" id="MobiDB-lite"/>
    </source>
</evidence>
<feature type="domain" description="Fe2OG dioxygenase" evidence="3">
    <location>
        <begin position="113"/>
        <end position="212"/>
    </location>
</feature>
<dbReference type="Pfam" id="PF03171">
    <property type="entry name" value="2OG-FeII_Oxy"/>
    <property type="match status" value="1"/>
</dbReference>
<accession>A0A2I0HRR1</accession>
<name>A0A2I0HRR1_PUNGR</name>
<dbReference type="Proteomes" id="UP000233551">
    <property type="component" value="Unassembled WGS sequence"/>
</dbReference>
<dbReference type="SUPFAM" id="SSF51197">
    <property type="entry name" value="Clavaminate synthase-like"/>
    <property type="match status" value="1"/>
</dbReference>
<dbReference type="AlphaFoldDB" id="A0A2I0HRR1"/>
<proteinExistence type="inferred from homology"/>